<proteinExistence type="predicted"/>
<feature type="transmembrane region" description="Helical" evidence="1">
    <location>
        <begin position="72"/>
        <end position="99"/>
    </location>
</feature>
<keyword evidence="1" id="KW-1133">Transmembrane helix</keyword>
<evidence type="ECO:0000313" key="2">
    <source>
        <dbReference type="EMBL" id="MDO7882413.1"/>
    </source>
</evidence>
<dbReference type="EMBL" id="JAUQUB010000001">
    <property type="protein sequence ID" value="MDO7882413.1"/>
    <property type="molecule type" value="Genomic_DNA"/>
</dbReference>
<organism evidence="2 3">
    <name type="scientific">Antiquaquibacter soli</name>
    <dbReference type="NCBI Taxonomy" id="3064523"/>
    <lineage>
        <taxon>Bacteria</taxon>
        <taxon>Bacillati</taxon>
        <taxon>Actinomycetota</taxon>
        <taxon>Actinomycetes</taxon>
        <taxon>Micrococcales</taxon>
        <taxon>Microbacteriaceae</taxon>
        <taxon>Antiquaquibacter</taxon>
    </lineage>
</organism>
<sequence length="186" mass="18693">MKAKLTAGQVVAAIIAGIVGHVLLGGGWALLGLVLFGGLLTGILGVTVSGLIELVSGDNPAATELVDSAGGVIGSVFLGAAVVAVVLMLVGFLVSGLILRGGRVRKPWGTTFWSAVIVAVLSLPLLLLYLAISGQGEGGLPFPLVALLGTVIVGVLVWLWMTWAHRGRVPEVTAGTASEGAPAVES</sequence>
<feature type="transmembrane region" description="Helical" evidence="1">
    <location>
        <begin position="144"/>
        <end position="161"/>
    </location>
</feature>
<reference evidence="2 3" key="1">
    <citation type="submission" date="2023-07" db="EMBL/GenBank/DDBJ databases">
        <title>Protaetiibacter sp. nov WY-16 isolated from soil.</title>
        <authorList>
            <person name="Liu B."/>
            <person name="Wan Y."/>
        </authorList>
    </citation>
    <scope>NUCLEOTIDE SEQUENCE [LARGE SCALE GENOMIC DNA]</scope>
    <source>
        <strain evidence="2 3">WY-16</strain>
    </source>
</reference>
<evidence type="ECO:0008006" key="4">
    <source>
        <dbReference type="Google" id="ProtNLM"/>
    </source>
</evidence>
<keyword evidence="1" id="KW-0472">Membrane</keyword>
<evidence type="ECO:0000256" key="1">
    <source>
        <dbReference type="SAM" id="Phobius"/>
    </source>
</evidence>
<keyword evidence="3" id="KW-1185">Reference proteome</keyword>
<feature type="transmembrane region" description="Helical" evidence="1">
    <location>
        <begin position="111"/>
        <end position="132"/>
    </location>
</feature>
<accession>A0ABT9BPQ0</accession>
<protein>
    <recommendedName>
        <fullName evidence="4">Major facilitator superfamily (MFS) profile domain-containing protein</fullName>
    </recommendedName>
</protein>
<evidence type="ECO:0000313" key="3">
    <source>
        <dbReference type="Proteomes" id="UP001241072"/>
    </source>
</evidence>
<dbReference type="Proteomes" id="UP001241072">
    <property type="component" value="Unassembled WGS sequence"/>
</dbReference>
<feature type="transmembrane region" description="Helical" evidence="1">
    <location>
        <begin position="31"/>
        <end position="52"/>
    </location>
</feature>
<feature type="transmembrane region" description="Helical" evidence="1">
    <location>
        <begin position="6"/>
        <end position="24"/>
    </location>
</feature>
<gene>
    <name evidence="2" type="ORF">Q5716_09280</name>
</gene>
<name>A0ABT9BPQ0_9MICO</name>
<comment type="caution">
    <text evidence="2">The sequence shown here is derived from an EMBL/GenBank/DDBJ whole genome shotgun (WGS) entry which is preliminary data.</text>
</comment>
<keyword evidence="1" id="KW-0812">Transmembrane</keyword>
<dbReference type="RefSeq" id="WP_305002789.1">
    <property type="nucleotide sequence ID" value="NZ_JAUQUB010000001.1"/>
</dbReference>